<evidence type="ECO:0000256" key="5">
    <source>
        <dbReference type="ARBA" id="ARBA00022833"/>
    </source>
</evidence>
<evidence type="ECO:0000259" key="7">
    <source>
        <dbReference type="PROSITE" id="PS51747"/>
    </source>
</evidence>
<comment type="pathway">
    <text evidence="1">Cofactor biosynthesis; riboflavin biosynthesis; 5-amino-6-(D-ribitylamino)uracil from GTP: step 2/4.</text>
</comment>
<dbReference type="GO" id="GO:0016491">
    <property type="term" value="F:oxidoreductase activity"/>
    <property type="evidence" value="ECO:0007669"/>
    <property type="project" value="UniProtKB-KW"/>
</dbReference>
<reference evidence="8" key="1">
    <citation type="submission" date="2020-12" db="EMBL/GenBank/DDBJ databases">
        <title>Bacterial taxonomy.</title>
        <authorList>
            <person name="Pan X."/>
        </authorList>
    </citation>
    <scope>NUCLEOTIDE SEQUENCE</scope>
    <source>
        <strain evidence="8">B2012</strain>
    </source>
</reference>
<proteinExistence type="predicted"/>
<gene>
    <name evidence="8" type="primary">ribD</name>
    <name evidence="8" type="ORF">JCR33_20315</name>
</gene>
<dbReference type="EMBL" id="JAEKJA010000023">
    <property type="protein sequence ID" value="MBJ3778056.1"/>
    <property type="molecule type" value="Genomic_DNA"/>
</dbReference>
<evidence type="ECO:0000256" key="2">
    <source>
        <dbReference type="ARBA" id="ARBA00012766"/>
    </source>
</evidence>
<accession>A0A934ISN0</accession>
<dbReference type="SUPFAM" id="SSF53927">
    <property type="entry name" value="Cytidine deaminase-like"/>
    <property type="match status" value="1"/>
</dbReference>
<organism evidence="8 9">
    <name type="scientific">Acuticoccus mangrovi</name>
    <dbReference type="NCBI Taxonomy" id="2796142"/>
    <lineage>
        <taxon>Bacteria</taxon>
        <taxon>Pseudomonadati</taxon>
        <taxon>Pseudomonadota</taxon>
        <taxon>Alphaproteobacteria</taxon>
        <taxon>Hyphomicrobiales</taxon>
        <taxon>Amorphaceae</taxon>
        <taxon>Acuticoccus</taxon>
    </lineage>
</organism>
<dbReference type="InterPro" id="IPR016193">
    <property type="entry name" value="Cytidine_deaminase-like"/>
</dbReference>
<keyword evidence="3" id="KW-0686">Riboflavin biosynthesis</keyword>
<keyword evidence="5" id="KW-0862">Zinc</keyword>
<sequence length="240" mass="25317">MGEALMLARSMQGHVWPNPPVGCVIVRDGRVVGRGRTQVGGRPHAERVALDDAGPAARGATLYVTLEPCCHYGKTPPCADAIVAAGVARVFASLQDPDPRVNGGGFRRLREAGVAVEIGAGADEARQIMAGFFHRIAHGRPLITLGDALRPRRGVPDGFDGVLHSDHRGVHLLTRSGGDDRVANHPPLGTAAPLLALLGARGLTSLYVPLNDPLAQTLSPVSTNERHEPRTCDQISAPVF</sequence>
<dbReference type="PROSITE" id="PS51747">
    <property type="entry name" value="CYT_DCMP_DEAMINASES_2"/>
    <property type="match status" value="1"/>
</dbReference>
<evidence type="ECO:0000256" key="3">
    <source>
        <dbReference type="ARBA" id="ARBA00022619"/>
    </source>
</evidence>
<keyword evidence="9" id="KW-1185">Reference proteome</keyword>
<evidence type="ECO:0000256" key="1">
    <source>
        <dbReference type="ARBA" id="ARBA00004882"/>
    </source>
</evidence>
<dbReference type="InterPro" id="IPR016192">
    <property type="entry name" value="APOBEC/CMP_deaminase_Zn-bd"/>
</dbReference>
<dbReference type="GO" id="GO:0009231">
    <property type="term" value="P:riboflavin biosynthetic process"/>
    <property type="evidence" value="ECO:0007669"/>
    <property type="project" value="UniProtKB-KW"/>
</dbReference>
<feature type="domain" description="CMP/dCMP-type deaminase" evidence="7">
    <location>
        <begin position="1"/>
        <end position="109"/>
    </location>
</feature>
<dbReference type="CDD" id="cd01284">
    <property type="entry name" value="Riboflavin_deaminase-reductase"/>
    <property type="match status" value="1"/>
</dbReference>
<keyword evidence="8" id="KW-0378">Hydrolase</keyword>
<evidence type="ECO:0000313" key="9">
    <source>
        <dbReference type="Proteomes" id="UP000609531"/>
    </source>
</evidence>
<dbReference type="GO" id="GO:0008835">
    <property type="term" value="F:diaminohydroxyphosphoribosylaminopyrimidine deaminase activity"/>
    <property type="evidence" value="ECO:0007669"/>
    <property type="project" value="UniProtKB-EC"/>
</dbReference>
<dbReference type="InterPro" id="IPR002125">
    <property type="entry name" value="CMP_dCMP_dom"/>
</dbReference>
<dbReference type="Pfam" id="PF00383">
    <property type="entry name" value="dCMP_cyt_deam_1"/>
    <property type="match status" value="1"/>
</dbReference>
<dbReference type="InterPro" id="IPR004794">
    <property type="entry name" value="Eubact_RibD"/>
</dbReference>
<dbReference type="PANTHER" id="PTHR11079:SF162">
    <property type="entry name" value="RIBOFLAVIN BIOSYNTHESIS PROTEIN PYRD, CHLOROPLASTIC"/>
    <property type="match status" value="1"/>
</dbReference>
<feature type="region of interest" description="Disordered" evidence="6">
    <location>
        <begin position="221"/>
        <end position="240"/>
    </location>
</feature>
<dbReference type="NCBIfam" id="TIGR00326">
    <property type="entry name" value="eubact_ribD"/>
    <property type="match status" value="1"/>
</dbReference>
<name>A0A934ISN0_9HYPH</name>
<protein>
    <recommendedName>
        <fullName evidence="2">diaminohydroxyphosphoribosylaminopyrimidine deaminase</fullName>
        <ecNumber evidence="2">3.5.4.26</ecNumber>
    </recommendedName>
</protein>
<dbReference type="AlphaFoldDB" id="A0A934ISN0"/>
<dbReference type="EC" id="3.5.4.26" evidence="2"/>
<comment type="caution">
    <text evidence="8">The sequence shown here is derived from an EMBL/GenBank/DDBJ whole genome shotgun (WGS) entry which is preliminary data.</text>
</comment>
<evidence type="ECO:0000313" key="8">
    <source>
        <dbReference type="EMBL" id="MBJ3778056.1"/>
    </source>
</evidence>
<dbReference type="Proteomes" id="UP000609531">
    <property type="component" value="Unassembled WGS sequence"/>
</dbReference>
<dbReference type="Gene3D" id="3.40.140.10">
    <property type="entry name" value="Cytidine Deaminase, domain 2"/>
    <property type="match status" value="1"/>
</dbReference>
<evidence type="ECO:0000256" key="4">
    <source>
        <dbReference type="ARBA" id="ARBA00022723"/>
    </source>
</evidence>
<evidence type="ECO:0000256" key="6">
    <source>
        <dbReference type="SAM" id="MobiDB-lite"/>
    </source>
</evidence>
<dbReference type="GO" id="GO:0008270">
    <property type="term" value="F:zinc ion binding"/>
    <property type="evidence" value="ECO:0007669"/>
    <property type="project" value="InterPro"/>
</dbReference>
<dbReference type="PANTHER" id="PTHR11079">
    <property type="entry name" value="CYTOSINE DEAMINASE FAMILY MEMBER"/>
    <property type="match status" value="1"/>
</dbReference>
<keyword evidence="8" id="KW-0560">Oxidoreductase</keyword>
<keyword evidence="4" id="KW-0479">Metal-binding</keyword>
<dbReference type="PROSITE" id="PS00903">
    <property type="entry name" value="CYT_DCMP_DEAMINASES_1"/>
    <property type="match status" value="1"/>
</dbReference>